<evidence type="ECO:0000256" key="15">
    <source>
        <dbReference type="ARBA" id="ARBA00051243"/>
    </source>
</evidence>
<dbReference type="SUPFAM" id="SSF56112">
    <property type="entry name" value="Protein kinase-like (PK-like)"/>
    <property type="match status" value="1"/>
</dbReference>
<evidence type="ECO:0000256" key="16">
    <source>
        <dbReference type="PROSITE-ProRule" id="PRU10141"/>
    </source>
</evidence>
<evidence type="ECO:0000256" key="12">
    <source>
        <dbReference type="ARBA" id="ARBA00023170"/>
    </source>
</evidence>
<dbReference type="GO" id="GO:0005524">
    <property type="term" value="F:ATP binding"/>
    <property type="evidence" value="ECO:0007669"/>
    <property type="project" value="UniProtKB-UniRule"/>
</dbReference>
<name>A0A1X7TPV0_AMPQE</name>
<dbReference type="OrthoDB" id="6718656at2759"/>
<evidence type="ECO:0000256" key="9">
    <source>
        <dbReference type="ARBA" id="ARBA00023136"/>
    </source>
</evidence>
<dbReference type="CDD" id="cd00192">
    <property type="entry name" value="PTKc"/>
    <property type="match status" value="1"/>
</dbReference>
<evidence type="ECO:0000256" key="2">
    <source>
        <dbReference type="ARBA" id="ARBA00011902"/>
    </source>
</evidence>
<dbReference type="STRING" id="400682.A0A1X7TPV0"/>
<dbReference type="SUPFAM" id="SSF48726">
    <property type="entry name" value="Immunoglobulin"/>
    <property type="match status" value="3"/>
</dbReference>
<dbReference type="GO" id="GO:0006909">
    <property type="term" value="P:phagocytosis"/>
    <property type="evidence" value="ECO:0007669"/>
    <property type="project" value="TreeGrafter"/>
</dbReference>
<keyword evidence="10" id="KW-0829">Tyrosine-protein kinase</keyword>
<dbReference type="EC" id="2.7.10.1" evidence="2"/>
<dbReference type="GO" id="GO:0005886">
    <property type="term" value="C:plasma membrane"/>
    <property type="evidence" value="ECO:0007669"/>
    <property type="project" value="TreeGrafter"/>
</dbReference>
<evidence type="ECO:0000256" key="5">
    <source>
        <dbReference type="ARBA" id="ARBA00022741"/>
    </source>
</evidence>
<dbReference type="FunCoup" id="A0A1X7TPV0">
    <property type="interactions" value="427"/>
</dbReference>
<evidence type="ECO:0000256" key="17">
    <source>
        <dbReference type="SAM" id="Phobius"/>
    </source>
</evidence>
<dbReference type="Pfam" id="PF07679">
    <property type="entry name" value="I-set"/>
    <property type="match status" value="1"/>
</dbReference>
<dbReference type="InterPro" id="IPR000719">
    <property type="entry name" value="Prot_kinase_dom"/>
</dbReference>
<dbReference type="PROSITE" id="PS50011">
    <property type="entry name" value="PROTEIN_KINASE_DOM"/>
    <property type="match status" value="1"/>
</dbReference>
<dbReference type="InParanoid" id="A0A1X7TPV0"/>
<dbReference type="InterPro" id="IPR017441">
    <property type="entry name" value="Protein_kinase_ATP_BS"/>
</dbReference>
<dbReference type="GO" id="GO:0043235">
    <property type="term" value="C:receptor complex"/>
    <property type="evidence" value="ECO:0007669"/>
    <property type="project" value="TreeGrafter"/>
</dbReference>
<dbReference type="SMART" id="SM00408">
    <property type="entry name" value="IGc2"/>
    <property type="match status" value="2"/>
</dbReference>
<keyword evidence="9 17" id="KW-0472">Membrane</keyword>
<evidence type="ECO:0000256" key="10">
    <source>
        <dbReference type="ARBA" id="ARBA00023137"/>
    </source>
</evidence>
<evidence type="ECO:0000259" key="19">
    <source>
        <dbReference type="PROSITE" id="PS50011"/>
    </source>
</evidence>
<dbReference type="InterPro" id="IPR007110">
    <property type="entry name" value="Ig-like_dom"/>
</dbReference>
<feature type="chain" id="PRO_5012643327" description="receptor protein-tyrosine kinase" evidence="18">
    <location>
        <begin position="20"/>
        <end position="986"/>
    </location>
</feature>
<keyword evidence="4 17" id="KW-0812">Transmembrane</keyword>
<accession>A0A1X7TPV0</accession>
<feature type="domain" description="Protein kinase" evidence="19">
    <location>
        <begin position="694"/>
        <end position="975"/>
    </location>
</feature>
<dbReference type="GO" id="GO:0016477">
    <property type="term" value="P:cell migration"/>
    <property type="evidence" value="ECO:0007669"/>
    <property type="project" value="TreeGrafter"/>
</dbReference>
<keyword evidence="7 16" id="KW-0067">ATP-binding</keyword>
<dbReference type="InterPro" id="IPR003599">
    <property type="entry name" value="Ig_sub"/>
</dbReference>
<dbReference type="InterPro" id="IPR008266">
    <property type="entry name" value="Tyr_kinase_AS"/>
</dbReference>
<keyword evidence="5 16" id="KW-0547">Nucleotide-binding</keyword>
<evidence type="ECO:0000313" key="21">
    <source>
        <dbReference type="EnsemblMetazoa" id="Aqu2.1.16783_001"/>
    </source>
</evidence>
<evidence type="ECO:0000256" key="8">
    <source>
        <dbReference type="ARBA" id="ARBA00022989"/>
    </source>
</evidence>
<keyword evidence="18" id="KW-0732">Signal</keyword>
<evidence type="ECO:0000259" key="20">
    <source>
        <dbReference type="PROSITE" id="PS50835"/>
    </source>
</evidence>
<dbReference type="InterPro" id="IPR003598">
    <property type="entry name" value="Ig_sub2"/>
</dbReference>
<evidence type="ECO:0000256" key="18">
    <source>
        <dbReference type="SAM" id="SignalP"/>
    </source>
</evidence>
<dbReference type="Gene3D" id="2.60.40.10">
    <property type="entry name" value="Immunoglobulins"/>
    <property type="match status" value="3"/>
</dbReference>
<keyword evidence="13" id="KW-0325">Glycoprotein</keyword>
<dbReference type="SMART" id="SM00409">
    <property type="entry name" value="IG"/>
    <property type="match status" value="3"/>
</dbReference>
<dbReference type="AlphaFoldDB" id="A0A1X7TPV0"/>
<dbReference type="GO" id="GO:0007169">
    <property type="term" value="P:cell surface receptor protein tyrosine kinase signaling pathway"/>
    <property type="evidence" value="ECO:0007669"/>
    <property type="project" value="TreeGrafter"/>
</dbReference>
<dbReference type="InterPro" id="IPR036179">
    <property type="entry name" value="Ig-like_dom_sf"/>
</dbReference>
<evidence type="ECO:0000256" key="1">
    <source>
        <dbReference type="ARBA" id="ARBA00004167"/>
    </source>
</evidence>
<keyword evidence="6" id="KW-0418">Kinase</keyword>
<feature type="domain" description="Ig-like" evidence="20">
    <location>
        <begin position="388"/>
        <end position="482"/>
    </location>
</feature>
<dbReference type="PRINTS" id="PR00109">
    <property type="entry name" value="TYRKINASE"/>
</dbReference>
<comment type="catalytic activity">
    <reaction evidence="15">
        <text>L-tyrosyl-[protein] + ATP = O-phospho-L-tyrosyl-[protein] + ADP + H(+)</text>
        <dbReference type="Rhea" id="RHEA:10596"/>
        <dbReference type="Rhea" id="RHEA-COMP:10136"/>
        <dbReference type="Rhea" id="RHEA-COMP:20101"/>
        <dbReference type="ChEBI" id="CHEBI:15378"/>
        <dbReference type="ChEBI" id="CHEBI:30616"/>
        <dbReference type="ChEBI" id="CHEBI:46858"/>
        <dbReference type="ChEBI" id="CHEBI:61978"/>
        <dbReference type="ChEBI" id="CHEBI:456216"/>
        <dbReference type="EC" id="2.7.10.1"/>
    </reaction>
</comment>
<dbReference type="SMART" id="SM00219">
    <property type="entry name" value="TyrKc"/>
    <property type="match status" value="1"/>
</dbReference>
<comment type="subcellular location">
    <subcellularLocation>
        <location evidence="1">Membrane</location>
        <topology evidence="1">Single-pass membrane protein</topology>
    </subcellularLocation>
</comment>
<reference evidence="21" key="1">
    <citation type="submission" date="2017-05" db="UniProtKB">
        <authorList>
            <consortium name="EnsemblMetazoa"/>
        </authorList>
    </citation>
    <scope>IDENTIFICATION</scope>
</reference>
<protein>
    <recommendedName>
        <fullName evidence="2">receptor protein-tyrosine kinase</fullName>
        <ecNumber evidence="2">2.7.10.1</ecNumber>
    </recommendedName>
</protein>
<keyword evidence="3" id="KW-0808">Transferase</keyword>
<dbReference type="InterPro" id="IPR011009">
    <property type="entry name" value="Kinase-like_dom_sf"/>
</dbReference>
<organism evidence="21">
    <name type="scientific">Amphimedon queenslandica</name>
    <name type="common">Sponge</name>
    <dbReference type="NCBI Taxonomy" id="400682"/>
    <lineage>
        <taxon>Eukaryota</taxon>
        <taxon>Metazoa</taxon>
        <taxon>Porifera</taxon>
        <taxon>Demospongiae</taxon>
        <taxon>Heteroscleromorpha</taxon>
        <taxon>Haplosclerida</taxon>
        <taxon>Niphatidae</taxon>
        <taxon>Amphimedon</taxon>
    </lineage>
</organism>
<evidence type="ECO:0000256" key="11">
    <source>
        <dbReference type="ARBA" id="ARBA00023157"/>
    </source>
</evidence>
<keyword evidence="11" id="KW-1015">Disulfide bond</keyword>
<dbReference type="PROSITE" id="PS00109">
    <property type="entry name" value="PROTEIN_KINASE_TYR"/>
    <property type="match status" value="1"/>
</dbReference>
<feature type="transmembrane region" description="Helical" evidence="17">
    <location>
        <begin position="614"/>
        <end position="639"/>
    </location>
</feature>
<keyword evidence="8 17" id="KW-1133">Transmembrane helix</keyword>
<dbReference type="PANTHER" id="PTHR24416:SF564">
    <property type="entry name" value="MACROPHAGE-STIMULATING PROTEIN RECEPTOR"/>
    <property type="match status" value="1"/>
</dbReference>
<dbReference type="InterPro" id="IPR013783">
    <property type="entry name" value="Ig-like_fold"/>
</dbReference>
<dbReference type="Gene3D" id="3.30.200.20">
    <property type="entry name" value="Phosphorylase Kinase, domain 1"/>
    <property type="match status" value="1"/>
</dbReference>
<dbReference type="eggNOG" id="KOG1095">
    <property type="taxonomic scope" value="Eukaryota"/>
</dbReference>
<evidence type="ECO:0000256" key="13">
    <source>
        <dbReference type="ARBA" id="ARBA00023180"/>
    </source>
</evidence>
<dbReference type="InterPro" id="IPR001245">
    <property type="entry name" value="Ser-Thr/Tyr_kinase_cat_dom"/>
</dbReference>
<proteinExistence type="predicted"/>
<keyword evidence="14" id="KW-0393">Immunoglobulin domain</keyword>
<evidence type="ECO:0000256" key="6">
    <source>
        <dbReference type="ARBA" id="ARBA00022777"/>
    </source>
</evidence>
<evidence type="ECO:0000256" key="4">
    <source>
        <dbReference type="ARBA" id="ARBA00022692"/>
    </source>
</evidence>
<evidence type="ECO:0000256" key="7">
    <source>
        <dbReference type="ARBA" id="ARBA00022840"/>
    </source>
</evidence>
<dbReference type="InterPro" id="IPR020635">
    <property type="entry name" value="Tyr_kinase_cat_dom"/>
</dbReference>
<dbReference type="PROSITE" id="PS00107">
    <property type="entry name" value="PROTEIN_KINASE_ATP"/>
    <property type="match status" value="1"/>
</dbReference>
<evidence type="ECO:0000256" key="3">
    <source>
        <dbReference type="ARBA" id="ARBA00022679"/>
    </source>
</evidence>
<dbReference type="GO" id="GO:0004714">
    <property type="term" value="F:transmembrane receptor protein tyrosine kinase activity"/>
    <property type="evidence" value="ECO:0007669"/>
    <property type="project" value="UniProtKB-EC"/>
</dbReference>
<dbReference type="PROSITE" id="PS50835">
    <property type="entry name" value="IG_LIKE"/>
    <property type="match status" value="2"/>
</dbReference>
<feature type="domain" description="Ig-like" evidence="20">
    <location>
        <begin position="39"/>
        <end position="144"/>
    </location>
</feature>
<sequence>MAVNGLFLCLQLFLWYSSAEQLNEPNFEQDDDNTTMKVPFILQNPFLYYLDYKTVYVNCSVYGESPFEVSWLYSTDEISNRSSDYTIISGSKVSNIVYNPNSDDEGYVWWNSSLLLNPINNSTAGYYYCRVNTSFGLNYSKPVYVRSTYLPRLNSTRFVKSGQPYVNFLTLSFTERKVTFTCLCAECDGIEWRKNNIPIPKSSYGVVALKKELWPYHSINLKHSTLSTSYYDRSHYSCHTVHYQSDIFENSPAYIDVPSAEIIESPKASTYVPGQTFTQKCSARSLYPMTVIWYESSTLFAIKKKKDSDETEGRYNILNSTISVDVRISLPRPLSFFMWCRVYTYIYFQPDNFTKVHGMYQKGLLFERPIRTTPYTYTPYGKMIIQYPSSISSKVTNITINETKRMYLWCCATGAPQPTIIWYHNNTQLHSNSYLTITYPSVQESAVIILQTRYERDKGTYTCEAKNGVTNLINAKQSHNITVNIQVAPEIELPQKITAYENENITITVKVIRAHPPVLPDHISWTCTTSNGSARAMNQSIVEGYDSRFNISEDNRSLYISDLTSDDEGYYQVLIWHPAGYKNKTTYLKINTIPVGTEVEKPSTASSTTNSNGLIIGTALASGFALMALCLIVLGVICIKRHKSRTEPMMAFEMEIRLRPMLTSSNNAEICLNKIDQEVLKNIPYALLMKKTHLKILDCVGQGEFAKVYKGHYYIDSQCITVAVKALKGTLDRYSSESMKELIEESLVMKDLQHPNVMGLIGICLDAGPSPLIVLPYMEGGSLLKYLIKNRENLMACTSTDDDEINQLRSQLLSVCLQIGKGMQYLAGKGLIHRDLAARNCMIDEHGNIKVADFGLSKDVSGNVYFRQGMSSGVKLPIKWMAIESIEDGIFTEKTDIWSFGITVWEVFNGGKTPYGGFSPTCVKTMISDGYKLEAPSNSACNDDIYQKTMLKCWERDPNERPTFAQVVTDIDTLLSNSVGYLDLTK</sequence>
<dbReference type="EnsemblMetazoa" id="Aqu2.1.16783_001">
    <property type="protein sequence ID" value="Aqu2.1.16783_001"/>
    <property type="gene ID" value="Aqu2.1.16783"/>
</dbReference>
<dbReference type="InterPro" id="IPR050122">
    <property type="entry name" value="RTK"/>
</dbReference>
<feature type="signal peptide" evidence="18">
    <location>
        <begin position="1"/>
        <end position="19"/>
    </location>
</feature>
<dbReference type="Pfam" id="PF07714">
    <property type="entry name" value="PK_Tyr_Ser-Thr"/>
    <property type="match status" value="1"/>
</dbReference>
<dbReference type="Gene3D" id="1.10.510.10">
    <property type="entry name" value="Transferase(Phosphotransferase) domain 1"/>
    <property type="match status" value="1"/>
</dbReference>
<dbReference type="PANTHER" id="PTHR24416">
    <property type="entry name" value="TYROSINE-PROTEIN KINASE RECEPTOR"/>
    <property type="match status" value="1"/>
</dbReference>
<dbReference type="FunFam" id="1.10.510.10:FF:000554">
    <property type="entry name" value="Predicted protein"/>
    <property type="match status" value="1"/>
</dbReference>
<feature type="binding site" evidence="16">
    <location>
        <position position="725"/>
    </location>
    <ligand>
        <name>ATP</name>
        <dbReference type="ChEBI" id="CHEBI:30616"/>
    </ligand>
</feature>
<dbReference type="InterPro" id="IPR013098">
    <property type="entry name" value="Ig_I-set"/>
</dbReference>
<evidence type="ECO:0000256" key="14">
    <source>
        <dbReference type="ARBA" id="ARBA00023319"/>
    </source>
</evidence>
<keyword evidence="12" id="KW-0675">Receptor</keyword>